<feature type="coiled-coil region" evidence="1">
    <location>
        <begin position="116"/>
        <end position="157"/>
    </location>
</feature>
<sequence length="399" mass="46650">MAKTAKLKRKRSKIIDALVDPKTPEEWNLAMNDPLSPIYKLMMNILLQEGVKENILQELIIIRNAVAESEKVKEKEELLQKAIQAEQEEDRRMEIESADRKPTESPAVPWIMPAELAELDEQMKDLEEEIAADKEAIKQLQQEASGLASQIREDKTELAKITKRWDERQEEKRKEVRETLIRPLTEDVPEEDRVELVDQEGRKVDMMENLIDKISNAMQLSSPEELKSQYPELVTEYEKYKKELLEKEEKEKQAETKPSDPAEIEVKIANYLSKLKVFSEVNQHIGGKDTPTDVLQLMQKNFKFSEWIDKLQGKYFSKDVEDYGKSLGLMSNIAHNTQEFHKKVTDMEKIKEGLENKESKLEEMSQHREEIVKKSGPEKVEEHEKEQENEQQETQRFKK</sequence>
<feature type="compositionally biased region" description="Basic and acidic residues" evidence="2">
    <location>
        <begin position="89"/>
        <end position="103"/>
    </location>
</feature>
<dbReference type="EMBL" id="QQAX01000024">
    <property type="protein sequence ID" value="RDI40070.1"/>
    <property type="molecule type" value="Genomic_DNA"/>
</dbReference>
<reference evidence="3 4" key="1">
    <citation type="submission" date="2018-07" db="EMBL/GenBank/DDBJ databases">
        <title>Genomic Encyclopedia of Type Strains, Phase IV (KMG-IV): sequencing the most valuable type-strain genomes for metagenomic binning, comparative biology and taxonomic classification.</title>
        <authorList>
            <person name="Goeker M."/>
        </authorList>
    </citation>
    <scope>NUCLEOTIDE SEQUENCE [LARGE SCALE GENOMIC DNA]</scope>
    <source>
        <strain evidence="3 4">DSM 16500</strain>
    </source>
</reference>
<protein>
    <submittedName>
        <fullName evidence="3">Uncharacterized protein</fullName>
    </submittedName>
</protein>
<evidence type="ECO:0000256" key="1">
    <source>
        <dbReference type="SAM" id="Coils"/>
    </source>
</evidence>
<keyword evidence="4" id="KW-1185">Reference proteome</keyword>
<accession>A0A370GA46</accession>
<dbReference type="RefSeq" id="WP_114835133.1">
    <property type="nucleotide sequence ID" value="NZ_LR699114.1"/>
</dbReference>
<gene>
    <name evidence="3" type="ORF">C8D86_12420</name>
</gene>
<keyword evidence="1" id="KW-0175">Coiled coil</keyword>
<evidence type="ECO:0000256" key="2">
    <source>
        <dbReference type="SAM" id="MobiDB-lite"/>
    </source>
</evidence>
<name>A0A370GA46_9COXI</name>
<dbReference type="Proteomes" id="UP000254720">
    <property type="component" value="Unassembled WGS sequence"/>
</dbReference>
<proteinExistence type="predicted"/>
<feature type="region of interest" description="Disordered" evidence="2">
    <location>
        <begin position="86"/>
        <end position="106"/>
    </location>
</feature>
<evidence type="ECO:0000313" key="4">
    <source>
        <dbReference type="Proteomes" id="UP000254720"/>
    </source>
</evidence>
<comment type="caution">
    <text evidence="3">The sequence shown here is derived from an EMBL/GenBank/DDBJ whole genome shotgun (WGS) entry which is preliminary data.</text>
</comment>
<feature type="coiled-coil region" evidence="1">
    <location>
        <begin position="230"/>
        <end position="257"/>
    </location>
</feature>
<dbReference type="AlphaFoldDB" id="A0A370GA46"/>
<evidence type="ECO:0000313" key="3">
    <source>
        <dbReference type="EMBL" id="RDI40070.1"/>
    </source>
</evidence>
<organism evidence="3 4">
    <name type="scientific">Aquicella lusitana</name>
    <dbReference type="NCBI Taxonomy" id="254246"/>
    <lineage>
        <taxon>Bacteria</taxon>
        <taxon>Pseudomonadati</taxon>
        <taxon>Pseudomonadota</taxon>
        <taxon>Gammaproteobacteria</taxon>
        <taxon>Legionellales</taxon>
        <taxon>Coxiellaceae</taxon>
        <taxon>Aquicella</taxon>
    </lineage>
</organism>
<feature type="region of interest" description="Disordered" evidence="2">
    <location>
        <begin position="354"/>
        <end position="399"/>
    </location>
</feature>